<protein>
    <submittedName>
        <fullName evidence="1">Phytanoyl-CoA dioxygenase (PhyH)</fullName>
    </submittedName>
</protein>
<evidence type="ECO:0000313" key="2">
    <source>
        <dbReference type="Proteomes" id="UP000037939"/>
    </source>
</evidence>
<accession>A0A0N0XL35</accession>
<dbReference type="EMBL" id="LAQT01000005">
    <property type="protein sequence ID" value="KPC53748.1"/>
    <property type="molecule type" value="Genomic_DNA"/>
</dbReference>
<reference evidence="1 2" key="1">
    <citation type="submission" date="2015-07" db="EMBL/GenBank/DDBJ databases">
        <title>Draft genome sequence of the Amantichitinum ursilacus IGB-41, a new chitin-degrading bacterium.</title>
        <authorList>
            <person name="Kirstahler P."/>
            <person name="Guenther M."/>
            <person name="Grumaz C."/>
            <person name="Rupp S."/>
            <person name="Zibek S."/>
            <person name="Sohn K."/>
        </authorList>
    </citation>
    <scope>NUCLEOTIDE SEQUENCE [LARGE SCALE GENOMIC DNA]</scope>
    <source>
        <strain evidence="1 2">IGB-41</strain>
    </source>
</reference>
<dbReference type="Proteomes" id="UP000037939">
    <property type="component" value="Unassembled WGS sequence"/>
</dbReference>
<dbReference type="InterPro" id="IPR008775">
    <property type="entry name" value="Phytyl_CoA_dOase-like"/>
</dbReference>
<dbReference type="RefSeq" id="WP_053937243.1">
    <property type="nucleotide sequence ID" value="NZ_LAQT01000005.1"/>
</dbReference>
<dbReference type="Pfam" id="PF05721">
    <property type="entry name" value="PhyH"/>
    <property type="match status" value="1"/>
</dbReference>
<keyword evidence="2" id="KW-1185">Reference proteome</keyword>
<dbReference type="OrthoDB" id="9796766at2"/>
<dbReference type="STRING" id="857265.WG78_07890"/>
<name>A0A0N0XL35_9NEIS</name>
<keyword evidence="1" id="KW-0223">Dioxygenase</keyword>
<dbReference type="AlphaFoldDB" id="A0A0N0XL35"/>
<dbReference type="Gene3D" id="2.60.120.620">
    <property type="entry name" value="q2cbj1_9rhob like domain"/>
    <property type="match status" value="1"/>
</dbReference>
<keyword evidence="1" id="KW-0560">Oxidoreductase</keyword>
<comment type="caution">
    <text evidence="1">The sequence shown here is derived from an EMBL/GenBank/DDBJ whole genome shotgun (WGS) entry which is preliminary data.</text>
</comment>
<gene>
    <name evidence="1" type="ORF">WG78_07890</name>
</gene>
<sequence>MDSLYGGYDLARLRTLSHWQSLAPDLHVADAAFWHSNTTPLALDAAALDDLNDLIVHEGYVQTGPMDWQLPLLDMASLIHALRQARIPPVFAYVYDEFWLLFAKLQPALARILGDGYGAMPNFWAWHIDPAAGDSGWQPHRDLGRKALYADGRPKAINIWLPLTDATPLNGCMYVVPADRDPVYNTADEMQMRYQLGDIRALPAAAGSVLAWTQAVLHWGARTAPRHALPRISLAMEFQRGDEPAFAEFCLDPQHLPSFAERMQLIARQLQRYQHFHRGDAGLAQIAAHLLDEPVYG</sequence>
<proteinExistence type="predicted"/>
<organism evidence="1 2">
    <name type="scientific">Amantichitinum ursilacus</name>
    <dbReference type="NCBI Taxonomy" id="857265"/>
    <lineage>
        <taxon>Bacteria</taxon>
        <taxon>Pseudomonadati</taxon>
        <taxon>Pseudomonadota</taxon>
        <taxon>Betaproteobacteria</taxon>
        <taxon>Neisseriales</taxon>
        <taxon>Chitinibacteraceae</taxon>
        <taxon>Amantichitinum</taxon>
    </lineage>
</organism>
<dbReference type="GO" id="GO:0016706">
    <property type="term" value="F:2-oxoglutarate-dependent dioxygenase activity"/>
    <property type="evidence" value="ECO:0007669"/>
    <property type="project" value="UniProtKB-ARBA"/>
</dbReference>
<evidence type="ECO:0000313" key="1">
    <source>
        <dbReference type="EMBL" id="KPC53748.1"/>
    </source>
</evidence>
<dbReference type="SUPFAM" id="SSF51197">
    <property type="entry name" value="Clavaminate synthase-like"/>
    <property type="match status" value="1"/>
</dbReference>